<sequence length="112" mass="11528">MVNHIPQPPRPQSQPQAPGRPSSQAGPSHTPRSTQAQLTPGSGHLSQARIPPAPQPHQSPHQPPHPAQQLSIAPRPAPPPVPAATPSSSAPSTMASSDGGPSTASRQQQQNL</sequence>
<organism evidence="3">
    <name type="scientific">Serpula lacrymans var. lacrymans (strain S7.3)</name>
    <name type="common">Dry rot fungus</name>
    <dbReference type="NCBI Taxonomy" id="936435"/>
    <lineage>
        <taxon>Eukaryota</taxon>
        <taxon>Fungi</taxon>
        <taxon>Dikarya</taxon>
        <taxon>Basidiomycota</taxon>
        <taxon>Agaricomycotina</taxon>
        <taxon>Agaricomycetes</taxon>
        <taxon>Agaricomycetidae</taxon>
        <taxon>Boletales</taxon>
        <taxon>Coniophorineae</taxon>
        <taxon>Serpulaceae</taxon>
        <taxon>Serpula</taxon>
    </lineage>
</organism>
<feature type="compositionally biased region" description="Pro residues" evidence="1">
    <location>
        <begin position="1"/>
        <end position="12"/>
    </location>
</feature>
<feature type="region of interest" description="Disordered" evidence="1">
    <location>
        <begin position="1"/>
        <end position="112"/>
    </location>
</feature>
<feature type="compositionally biased region" description="Polar residues" evidence="1">
    <location>
        <begin position="26"/>
        <end position="40"/>
    </location>
</feature>
<feature type="compositionally biased region" description="Low complexity" evidence="1">
    <location>
        <begin position="84"/>
        <end position="97"/>
    </location>
</feature>
<gene>
    <name evidence="2" type="ORF">SERLA73DRAFT_120143</name>
</gene>
<evidence type="ECO:0000313" key="2">
    <source>
        <dbReference type="EMBL" id="EGO01469.1"/>
    </source>
</evidence>
<dbReference type="EMBL" id="GL945477">
    <property type="protein sequence ID" value="EGO01469.1"/>
    <property type="molecule type" value="Genomic_DNA"/>
</dbReference>
<feature type="compositionally biased region" description="Pro residues" evidence="1">
    <location>
        <begin position="51"/>
        <end position="66"/>
    </location>
</feature>
<protein>
    <submittedName>
        <fullName evidence="2">Uncharacterized protein</fullName>
    </submittedName>
</protein>
<evidence type="ECO:0000313" key="3">
    <source>
        <dbReference type="Proteomes" id="UP000008063"/>
    </source>
</evidence>
<dbReference type="Proteomes" id="UP000008063">
    <property type="component" value="Unassembled WGS sequence"/>
</dbReference>
<accession>F8PPV2</accession>
<dbReference type="InParanoid" id="F8PPV2"/>
<dbReference type="AlphaFoldDB" id="F8PPV2"/>
<dbReference type="HOGENOM" id="CLU_2147397_0_0_1"/>
<feature type="compositionally biased region" description="Low complexity" evidence="1">
    <location>
        <begin position="13"/>
        <end position="25"/>
    </location>
</feature>
<evidence type="ECO:0000256" key="1">
    <source>
        <dbReference type="SAM" id="MobiDB-lite"/>
    </source>
</evidence>
<feature type="compositionally biased region" description="Polar residues" evidence="1">
    <location>
        <begin position="99"/>
        <end position="112"/>
    </location>
</feature>
<keyword evidence="3" id="KW-1185">Reference proteome</keyword>
<reference evidence="3" key="1">
    <citation type="journal article" date="2011" name="Science">
        <title>The plant cell wall-decomposing machinery underlies the functional diversity of forest fungi.</title>
        <authorList>
            <person name="Eastwood D.C."/>
            <person name="Floudas D."/>
            <person name="Binder M."/>
            <person name="Majcherczyk A."/>
            <person name="Schneider P."/>
            <person name="Aerts A."/>
            <person name="Asiegbu F.O."/>
            <person name="Baker S.E."/>
            <person name="Barry K."/>
            <person name="Bendiksby M."/>
            <person name="Blumentritt M."/>
            <person name="Coutinho P.M."/>
            <person name="Cullen D."/>
            <person name="de Vries R.P."/>
            <person name="Gathman A."/>
            <person name="Goodell B."/>
            <person name="Henrissat B."/>
            <person name="Ihrmark K."/>
            <person name="Kauserud H."/>
            <person name="Kohler A."/>
            <person name="LaButti K."/>
            <person name="Lapidus A."/>
            <person name="Lavin J.L."/>
            <person name="Lee Y.-H."/>
            <person name="Lindquist E."/>
            <person name="Lilly W."/>
            <person name="Lucas S."/>
            <person name="Morin E."/>
            <person name="Murat C."/>
            <person name="Oguiza J.A."/>
            <person name="Park J."/>
            <person name="Pisabarro A.G."/>
            <person name="Riley R."/>
            <person name="Rosling A."/>
            <person name="Salamov A."/>
            <person name="Schmidt O."/>
            <person name="Schmutz J."/>
            <person name="Skrede I."/>
            <person name="Stenlid J."/>
            <person name="Wiebenga A."/>
            <person name="Xie X."/>
            <person name="Kuees U."/>
            <person name="Hibbett D.S."/>
            <person name="Hoffmeister D."/>
            <person name="Hoegberg N."/>
            <person name="Martin F."/>
            <person name="Grigoriev I.V."/>
            <person name="Watkinson S.C."/>
        </authorList>
    </citation>
    <scope>NUCLEOTIDE SEQUENCE [LARGE SCALE GENOMIC DNA]</scope>
    <source>
        <strain evidence="3">strain S7.3</strain>
    </source>
</reference>
<proteinExistence type="predicted"/>
<name>F8PPV2_SERL3</name>